<dbReference type="Gene3D" id="2.30.30.850">
    <property type="match status" value="1"/>
</dbReference>
<dbReference type="EMBL" id="VYZN01000010">
    <property type="protein sequence ID" value="KAE9542432.1"/>
    <property type="molecule type" value="Genomic_DNA"/>
</dbReference>
<name>A0A6G0U2B7_APHGL</name>
<dbReference type="OrthoDB" id="413122at2759"/>
<protein>
    <submittedName>
        <fullName evidence="1">Uncharacterized protein</fullName>
    </submittedName>
</protein>
<dbReference type="AlphaFoldDB" id="A0A6G0U2B7"/>
<gene>
    <name evidence="1" type="ORF">AGLY_003293</name>
</gene>
<comment type="caution">
    <text evidence="1">The sequence shown here is derived from an EMBL/GenBank/DDBJ whole genome shotgun (WGS) entry which is preliminary data.</text>
</comment>
<proteinExistence type="predicted"/>
<keyword evidence="2" id="KW-1185">Reference proteome</keyword>
<evidence type="ECO:0000313" key="2">
    <source>
        <dbReference type="Proteomes" id="UP000475862"/>
    </source>
</evidence>
<dbReference type="Proteomes" id="UP000475862">
    <property type="component" value="Unassembled WGS sequence"/>
</dbReference>
<evidence type="ECO:0000313" key="1">
    <source>
        <dbReference type="EMBL" id="KAE9542432.1"/>
    </source>
</evidence>
<organism evidence="1 2">
    <name type="scientific">Aphis glycines</name>
    <name type="common">Soybean aphid</name>
    <dbReference type="NCBI Taxonomy" id="307491"/>
    <lineage>
        <taxon>Eukaryota</taxon>
        <taxon>Metazoa</taxon>
        <taxon>Ecdysozoa</taxon>
        <taxon>Arthropoda</taxon>
        <taxon>Hexapoda</taxon>
        <taxon>Insecta</taxon>
        <taxon>Pterygota</taxon>
        <taxon>Neoptera</taxon>
        <taxon>Paraneoptera</taxon>
        <taxon>Hemiptera</taxon>
        <taxon>Sternorrhyncha</taxon>
        <taxon>Aphidomorpha</taxon>
        <taxon>Aphidoidea</taxon>
        <taxon>Aphididae</taxon>
        <taxon>Aphidini</taxon>
        <taxon>Aphis</taxon>
        <taxon>Aphis</taxon>
    </lineage>
</organism>
<sequence>MAGILGIPFFNKYDVTLNIRKGVMIIETQQNKENLISIPPTSNNILTINFTNKNINNGVSILINKTILSDSVWLENSILKFENNTILANVIYISEKCVKLPELKSNKFNWELYSEKEINEELEYESDNTYKNTSIIKLAIPKIMTDLNYEIIRSLLRYIFKGSDIKIQVYTDYKISEEVKLALITEQHMTCIGGHQGRLKSNQKNNYDKHINPIELEIGDKVLMKNIKNKNKLEPNWIGPYEVVEVHEPVNVSIIKNNKIVRKQAFRKKRKNMITICLSVINTPTHGTQHAFYNITQVSNSRDCILRTKDPSGSLTHNGHY</sequence>
<reference evidence="1 2" key="1">
    <citation type="submission" date="2019-08" db="EMBL/GenBank/DDBJ databases">
        <title>The genome of the soybean aphid Biotype 1, its phylome, world population structure and adaptation to the North American continent.</title>
        <authorList>
            <person name="Giordano R."/>
            <person name="Donthu R.K."/>
            <person name="Hernandez A.G."/>
            <person name="Wright C.L."/>
            <person name="Zimin A.V."/>
        </authorList>
    </citation>
    <scope>NUCLEOTIDE SEQUENCE [LARGE SCALE GENOMIC DNA]</scope>
    <source>
        <tissue evidence="1">Whole aphids</tissue>
    </source>
</reference>
<accession>A0A6G0U2B7</accession>